<protein>
    <submittedName>
        <fullName evidence="1">Uncharacterized protein</fullName>
    </submittedName>
</protein>
<dbReference type="Proteomes" id="UP000825699">
    <property type="component" value="Unassembled WGS sequence"/>
</dbReference>
<organism evidence="1 2">
    <name type="scientific">Rhizobium leguminosarum</name>
    <dbReference type="NCBI Taxonomy" id="384"/>
    <lineage>
        <taxon>Bacteria</taxon>
        <taxon>Pseudomonadati</taxon>
        <taxon>Pseudomonadota</taxon>
        <taxon>Alphaproteobacteria</taxon>
        <taxon>Hyphomicrobiales</taxon>
        <taxon>Rhizobiaceae</taxon>
        <taxon>Rhizobium/Agrobacterium group</taxon>
        <taxon>Rhizobium</taxon>
    </lineage>
</organism>
<reference evidence="1" key="1">
    <citation type="submission" date="2020-04" db="EMBL/GenBank/DDBJ databases">
        <title>Global-level population genomics supports evidence of horizontal gene transfer on evolution of Rhizobia in Lentils.</title>
        <authorList>
            <person name="Gai Y."/>
            <person name="Cook D."/>
            <person name="Riely B."/>
        </authorList>
    </citation>
    <scope>NUCLEOTIDE SEQUENCE</scope>
    <source>
        <strain evidence="1">Derici101B</strain>
    </source>
</reference>
<dbReference type="RefSeq" id="WP_222263434.1">
    <property type="nucleotide sequence ID" value="NZ_JAAXEB010000027.1"/>
</dbReference>
<evidence type="ECO:0000313" key="1">
    <source>
        <dbReference type="EMBL" id="MBY5627994.1"/>
    </source>
</evidence>
<accession>A0AAJ1A5Q1</accession>
<gene>
    <name evidence="1" type="ORF">HFO42_07685</name>
</gene>
<dbReference type="AlphaFoldDB" id="A0AAJ1A5Q1"/>
<comment type="caution">
    <text evidence="1">The sequence shown here is derived from an EMBL/GenBank/DDBJ whole genome shotgun (WGS) entry which is preliminary data.</text>
</comment>
<proteinExistence type="predicted"/>
<name>A0AAJ1A5Q1_RHILE</name>
<evidence type="ECO:0000313" key="2">
    <source>
        <dbReference type="Proteomes" id="UP000825699"/>
    </source>
</evidence>
<dbReference type="EMBL" id="JAAXEP010000003">
    <property type="protein sequence ID" value="MBY5627994.1"/>
    <property type="molecule type" value="Genomic_DNA"/>
</dbReference>
<sequence length="235" mass="27472">MEQSTITNRMEEIRTRLGGILAKLGVEACLHERRDGFEVFFQNSEQKLFSPVWIWFARDERRDTREASWDDAQLVHDRYKKRNLGDTGYWNQRMVDEDWYPVSLSGWEMFEWIRNKLRSAGTLSAGTEDSTRVYSALLADIYWSIKTQIPDLGITYVDHKDYPGETQMGFEALTFLDHEGRRTHITHRPNSYAIYLLVDGERVAEFRKEDATKLAKCAVQMSKGHRLNNAKLGLR</sequence>